<gene>
    <name evidence="1" type="ORF">CVLEPA_LOCUS22854</name>
</gene>
<evidence type="ECO:0000313" key="1">
    <source>
        <dbReference type="EMBL" id="CAK8690220.1"/>
    </source>
</evidence>
<reference evidence="1 2" key="1">
    <citation type="submission" date="2024-02" db="EMBL/GenBank/DDBJ databases">
        <authorList>
            <person name="Daric V."/>
            <person name="Darras S."/>
        </authorList>
    </citation>
    <scope>NUCLEOTIDE SEQUENCE [LARGE SCALE GENOMIC DNA]</scope>
</reference>
<sequence>MSVVQMMRLSRLSYNDGILSIKALHLAAPLIETALKTPLDVGDISVRSALTGSTERRFPKSDLNLLLTTPDNRAVVLVYMTSMPAARQ</sequence>
<name>A0ABP0GF55_CLALP</name>
<dbReference type="Proteomes" id="UP001642483">
    <property type="component" value="Unassembled WGS sequence"/>
</dbReference>
<comment type="caution">
    <text evidence="1">The sequence shown here is derived from an EMBL/GenBank/DDBJ whole genome shotgun (WGS) entry which is preliminary data.</text>
</comment>
<organism evidence="1 2">
    <name type="scientific">Clavelina lepadiformis</name>
    <name type="common">Light-bulb sea squirt</name>
    <name type="synonym">Ascidia lepadiformis</name>
    <dbReference type="NCBI Taxonomy" id="159417"/>
    <lineage>
        <taxon>Eukaryota</taxon>
        <taxon>Metazoa</taxon>
        <taxon>Chordata</taxon>
        <taxon>Tunicata</taxon>
        <taxon>Ascidiacea</taxon>
        <taxon>Aplousobranchia</taxon>
        <taxon>Clavelinidae</taxon>
        <taxon>Clavelina</taxon>
    </lineage>
</organism>
<protein>
    <submittedName>
        <fullName evidence="1">Uncharacterized protein</fullName>
    </submittedName>
</protein>
<accession>A0ABP0GF55</accession>
<proteinExistence type="predicted"/>
<keyword evidence="2" id="KW-1185">Reference proteome</keyword>
<evidence type="ECO:0000313" key="2">
    <source>
        <dbReference type="Proteomes" id="UP001642483"/>
    </source>
</evidence>
<dbReference type="EMBL" id="CAWYQH010000114">
    <property type="protein sequence ID" value="CAK8690220.1"/>
    <property type="molecule type" value="Genomic_DNA"/>
</dbReference>